<evidence type="ECO:0000313" key="1">
    <source>
        <dbReference type="EMBL" id="CAG4884123.1"/>
    </source>
</evidence>
<proteinExistence type="predicted"/>
<dbReference type="AlphaFoldDB" id="A0A916N0N9"/>
<evidence type="ECO:0008006" key="3">
    <source>
        <dbReference type="Google" id="ProtNLM"/>
    </source>
</evidence>
<dbReference type="EMBL" id="CAJQUM010000001">
    <property type="protein sequence ID" value="CAG4884123.1"/>
    <property type="molecule type" value="Genomic_DNA"/>
</dbReference>
<evidence type="ECO:0000313" key="2">
    <source>
        <dbReference type="Proteomes" id="UP000742786"/>
    </source>
</evidence>
<dbReference type="Pfam" id="PF05258">
    <property type="entry name" value="DciA"/>
    <property type="match status" value="1"/>
</dbReference>
<comment type="caution">
    <text evidence="1">The sequence shown here is derived from an EMBL/GenBank/DDBJ whole genome shotgun (WGS) entry which is preliminary data.</text>
</comment>
<accession>A0A916N0N9</accession>
<name>A0A916N0N9_9PROT</name>
<gene>
    <name evidence="1" type="ORF">GTOL_12006</name>
</gene>
<organism evidence="1 2">
    <name type="scientific">Georgfuchsia toluolica</name>
    <dbReference type="NCBI Taxonomy" id="424218"/>
    <lineage>
        <taxon>Bacteria</taxon>
        <taxon>Pseudomonadati</taxon>
        <taxon>Pseudomonadota</taxon>
        <taxon>Betaproteobacteria</taxon>
        <taxon>Nitrosomonadales</taxon>
        <taxon>Sterolibacteriaceae</taxon>
        <taxon>Georgfuchsia</taxon>
    </lineage>
</organism>
<reference evidence="1" key="1">
    <citation type="submission" date="2021-04" db="EMBL/GenBank/DDBJ databases">
        <authorList>
            <person name="Hornung B."/>
        </authorList>
    </citation>
    <scope>NUCLEOTIDE SEQUENCE</scope>
    <source>
        <strain evidence="1">G5G6</strain>
    </source>
</reference>
<dbReference type="Proteomes" id="UP000742786">
    <property type="component" value="Unassembled WGS sequence"/>
</dbReference>
<dbReference type="InterPro" id="IPR007922">
    <property type="entry name" value="DciA-like"/>
</dbReference>
<protein>
    <recommendedName>
        <fullName evidence="3">DUF721 domain-containing protein</fullName>
    </recommendedName>
</protein>
<sequence>MHAYPPRYDQSMASRNIADFLNADSNLARLSAHAGKLLNLQRIFERAAPAALAQHGRVANMKLGKVVIHATNSAVAAKIRQLTPRLTESFRQSGVDVNEIQVKVQPGIASDSGRKQESPADIGIATKQGLTSLAQSLPQESPLRTALERFALRARIRTTRR</sequence>
<keyword evidence="2" id="KW-1185">Reference proteome</keyword>